<keyword evidence="3 8" id="KW-0812">Transmembrane</keyword>
<dbReference type="GO" id="GO:0006865">
    <property type="term" value="P:amino acid transport"/>
    <property type="evidence" value="ECO:0007669"/>
    <property type="project" value="UniProtKB-KW"/>
</dbReference>
<organism evidence="9 10">
    <name type="scientific">Lasallia pustulata</name>
    <dbReference type="NCBI Taxonomy" id="136370"/>
    <lineage>
        <taxon>Eukaryota</taxon>
        <taxon>Fungi</taxon>
        <taxon>Dikarya</taxon>
        <taxon>Ascomycota</taxon>
        <taxon>Pezizomycotina</taxon>
        <taxon>Lecanoromycetes</taxon>
        <taxon>OSLEUM clade</taxon>
        <taxon>Umbilicariomycetidae</taxon>
        <taxon>Umbilicariales</taxon>
        <taxon>Umbilicariaceae</taxon>
        <taxon>Lasallia</taxon>
    </lineage>
</organism>
<evidence type="ECO:0000256" key="6">
    <source>
        <dbReference type="ARBA" id="ARBA00023136"/>
    </source>
</evidence>
<feature type="transmembrane region" description="Helical" evidence="8">
    <location>
        <begin position="75"/>
        <end position="94"/>
    </location>
</feature>
<dbReference type="Pfam" id="PF13520">
    <property type="entry name" value="AA_permease_2"/>
    <property type="match status" value="1"/>
</dbReference>
<evidence type="ECO:0000256" key="2">
    <source>
        <dbReference type="ARBA" id="ARBA00022448"/>
    </source>
</evidence>
<proteinExistence type="predicted"/>
<evidence type="ECO:0000313" key="9">
    <source>
        <dbReference type="EMBL" id="SLM37309.1"/>
    </source>
</evidence>
<evidence type="ECO:0000313" key="10">
    <source>
        <dbReference type="Proteomes" id="UP000192927"/>
    </source>
</evidence>
<feature type="transmembrane region" description="Helical" evidence="8">
    <location>
        <begin position="412"/>
        <end position="432"/>
    </location>
</feature>
<keyword evidence="10" id="KW-1185">Reference proteome</keyword>
<evidence type="ECO:0000256" key="7">
    <source>
        <dbReference type="SAM" id="MobiDB-lite"/>
    </source>
</evidence>
<feature type="transmembrane region" description="Helical" evidence="8">
    <location>
        <begin position="363"/>
        <end position="391"/>
    </location>
</feature>
<protein>
    <submittedName>
        <fullName evidence="9">Amino acid permease</fullName>
    </submittedName>
</protein>
<feature type="transmembrane region" description="Helical" evidence="8">
    <location>
        <begin position="310"/>
        <end position="332"/>
    </location>
</feature>
<sequence>MDVATSNGNKPHGLRVEAGVGNRRKSSATAAGRRISAAAGANGEEAVAIVEGAQLGEADRRLAEMGYVQVYKREFSWLSCFSFAVSVSGLFSSVTTTFSYPLYAGGAASAVWCWLISGAGCMCIALSVSELVSAYPTSGGLYFTCKYLAPERWVPEISWICGWLNLLGQIAGVASTEYGAAQLLLAAVSMGTNFTYKPTQGHTVGVMAAITTVHGAINSMNTSALEKITKTYVLFHIGVLVSCCITLLVMCKDKNSTHYVWTNVTPDSGWTPTGWSFLFGFLSVSWTMTDYDATAHIAEEIKNPELKAPWSISAALGFTYIGGWLFTIVLAYCMGDPAAILASEVGQPVAQIFYNNIGKSGGIFFTVAAFVIMNFCAIVSIQAGSRTVWAYSRDEMLPLSRVWYKINRVTTTPLYAVWVFTISCILIDLIGLGSYITIAAIFNICAIALDWSYCIPIICKLLYGKFRPGPWHLGRAGFWVNLWAVTWTLFVSVIFILPTIRPVTPANMNYACVILVGIGLFALLYWVIAGQFYYFGPRVKAQLLVASAARSSGDSSGEERAEKVAEY</sequence>
<keyword evidence="4" id="KW-0029">Amino-acid transport</keyword>
<evidence type="ECO:0000256" key="3">
    <source>
        <dbReference type="ARBA" id="ARBA00022692"/>
    </source>
</evidence>
<dbReference type="PIRSF" id="PIRSF006060">
    <property type="entry name" value="AA_transporter"/>
    <property type="match status" value="1"/>
</dbReference>
<keyword evidence="5 8" id="KW-1133">Transmembrane helix</keyword>
<evidence type="ECO:0000256" key="4">
    <source>
        <dbReference type="ARBA" id="ARBA00022970"/>
    </source>
</evidence>
<evidence type="ECO:0000256" key="8">
    <source>
        <dbReference type="SAM" id="Phobius"/>
    </source>
</evidence>
<keyword evidence="2" id="KW-0813">Transport</keyword>
<dbReference type="EMBL" id="FWEW01001552">
    <property type="protein sequence ID" value="SLM37309.1"/>
    <property type="molecule type" value="Genomic_DNA"/>
</dbReference>
<name>A0A1W5D336_9LECA</name>
<feature type="transmembrane region" description="Helical" evidence="8">
    <location>
        <begin position="100"/>
        <end position="128"/>
    </location>
</feature>
<evidence type="ECO:0000256" key="1">
    <source>
        <dbReference type="ARBA" id="ARBA00004141"/>
    </source>
</evidence>
<dbReference type="NCBIfam" id="TIGR00907">
    <property type="entry name" value="2A0304"/>
    <property type="match status" value="1"/>
</dbReference>
<dbReference type="AlphaFoldDB" id="A0A1W5D336"/>
<dbReference type="Proteomes" id="UP000192927">
    <property type="component" value="Unassembled WGS sequence"/>
</dbReference>
<feature type="transmembrane region" description="Helical" evidence="8">
    <location>
        <begin position="476"/>
        <end position="496"/>
    </location>
</feature>
<keyword evidence="6 8" id="KW-0472">Membrane</keyword>
<reference evidence="10" key="1">
    <citation type="submission" date="2017-03" db="EMBL/GenBank/DDBJ databases">
        <authorList>
            <person name="Sharma R."/>
            <person name="Thines M."/>
        </authorList>
    </citation>
    <scope>NUCLEOTIDE SEQUENCE [LARGE SCALE GENOMIC DNA]</scope>
</reference>
<feature type="transmembrane region" description="Helical" evidence="8">
    <location>
        <begin position="270"/>
        <end position="289"/>
    </location>
</feature>
<dbReference type="InterPro" id="IPR002293">
    <property type="entry name" value="AA/rel_permease1"/>
</dbReference>
<dbReference type="InterPro" id="IPR004756">
    <property type="entry name" value="AA_permease"/>
</dbReference>
<dbReference type="PANTHER" id="PTHR45649:SF9">
    <property type="entry name" value="AMINO-ACID PERMEASE 2"/>
    <property type="match status" value="1"/>
</dbReference>
<feature type="transmembrane region" description="Helical" evidence="8">
    <location>
        <begin position="438"/>
        <end position="464"/>
    </location>
</feature>
<feature type="transmembrane region" description="Helical" evidence="8">
    <location>
        <begin position="508"/>
        <end position="528"/>
    </location>
</feature>
<accession>A0A1W5D336</accession>
<dbReference type="GO" id="GO:0022857">
    <property type="term" value="F:transmembrane transporter activity"/>
    <property type="evidence" value="ECO:0007669"/>
    <property type="project" value="InterPro"/>
</dbReference>
<evidence type="ECO:0000256" key="5">
    <source>
        <dbReference type="ARBA" id="ARBA00022989"/>
    </source>
</evidence>
<feature type="region of interest" description="Disordered" evidence="7">
    <location>
        <begin position="1"/>
        <end position="27"/>
    </location>
</feature>
<dbReference type="GO" id="GO:0016020">
    <property type="term" value="C:membrane"/>
    <property type="evidence" value="ECO:0007669"/>
    <property type="project" value="UniProtKB-SubCell"/>
</dbReference>
<comment type="subcellular location">
    <subcellularLocation>
        <location evidence="1">Membrane</location>
        <topology evidence="1">Multi-pass membrane protein</topology>
    </subcellularLocation>
</comment>
<feature type="transmembrane region" description="Helical" evidence="8">
    <location>
        <begin position="232"/>
        <end position="250"/>
    </location>
</feature>
<dbReference type="PANTHER" id="PTHR45649">
    <property type="entry name" value="AMINO-ACID PERMEASE BAT1"/>
    <property type="match status" value="1"/>
</dbReference>
<dbReference type="Gene3D" id="1.20.1740.10">
    <property type="entry name" value="Amino acid/polyamine transporter I"/>
    <property type="match status" value="1"/>
</dbReference>